<evidence type="ECO:0000256" key="8">
    <source>
        <dbReference type="SAM" id="MobiDB-lite"/>
    </source>
</evidence>
<keyword evidence="6 7" id="KW-0413">Isomerase</keyword>
<dbReference type="RefSeq" id="XP_009492825.1">
    <property type="nucleotide sequence ID" value="XM_009494550.1"/>
</dbReference>
<comment type="similarity">
    <text evidence="3 7">Belongs to the PTPA-type PPIase family.</text>
</comment>
<dbReference type="InterPro" id="IPR043170">
    <property type="entry name" value="PTPA_C_lid"/>
</dbReference>
<dbReference type="OrthoDB" id="16120at2759"/>
<evidence type="ECO:0000256" key="6">
    <source>
        <dbReference type="ARBA" id="ARBA00023235"/>
    </source>
</evidence>
<dbReference type="eggNOG" id="KOG2867">
    <property type="taxonomic scope" value="Eukaryota"/>
</dbReference>
<evidence type="ECO:0000256" key="3">
    <source>
        <dbReference type="ARBA" id="ARBA00011019"/>
    </source>
</evidence>
<evidence type="ECO:0000313" key="9">
    <source>
        <dbReference type="EMBL" id="KCV73124.1"/>
    </source>
</evidence>
<comment type="catalytic activity">
    <reaction evidence="1 7">
        <text>[protein]-peptidylproline (omega=180) = [protein]-peptidylproline (omega=0)</text>
        <dbReference type="Rhea" id="RHEA:16237"/>
        <dbReference type="Rhea" id="RHEA-COMP:10747"/>
        <dbReference type="Rhea" id="RHEA-COMP:10748"/>
        <dbReference type="ChEBI" id="CHEBI:83833"/>
        <dbReference type="ChEBI" id="CHEBI:83834"/>
        <dbReference type="EC" id="5.2.1.8"/>
    </reaction>
</comment>
<evidence type="ECO:0000313" key="10">
    <source>
        <dbReference type="Proteomes" id="UP000030693"/>
    </source>
</evidence>
<dbReference type="GO" id="GO:0003755">
    <property type="term" value="F:peptidyl-prolyl cis-trans isomerase activity"/>
    <property type="evidence" value="ECO:0007669"/>
    <property type="project" value="UniProtKB-KW"/>
</dbReference>
<dbReference type="GO" id="GO:0005737">
    <property type="term" value="C:cytoplasm"/>
    <property type="evidence" value="ECO:0007669"/>
    <property type="project" value="UniProtKB-SubCell"/>
</dbReference>
<dbReference type="Pfam" id="PF03095">
    <property type="entry name" value="PTPA"/>
    <property type="match status" value="1"/>
</dbReference>
<dbReference type="EC" id="5.2.1.8" evidence="7"/>
<evidence type="ECO:0000256" key="4">
    <source>
        <dbReference type="ARBA" id="ARBA00022490"/>
    </source>
</evidence>
<evidence type="ECO:0000256" key="2">
    <source>
        <dbReference type="ARBA" id="ARBA00004496"/>
    </source>
</evidence>
<keyword evidence="10" id="KW-1185">Reference proteome</keyword>
<protein>
    <recommendedName>
        <fullName evidence="7">Serine/threonine-protein phosphatase 2A activator</fullName>
        <ecNumber evidence="7">5.2.1.8</ecNumber>
    </recommendedName>
    <alternativeName>
        <fullName evidence="7">Phosphotyrosyl phosphatase activator</fullName>
    </alternativeName>
</protein>
<dbReference type="GO" id="GO:0007052">
    <property type="term" value="P:mitotic spindle organization"/>
    <property type="evidence" value="ECO:0007669"/>
    <property type="project" value="TreeGrafter"/>
</dbReference>
<dbReference type="InterPro" id="IPR004327">
    <property type="entry name" value="Phstyr_phstse_ac"/>
</dbReference>
<sequence length="413" mass="46640">MSTTPPATRPGTIDPEQHEFRPPRKYIRVKEDVTAFERSPAHRDITQYVARLADAVRGVPCSDVGPMRPIIRQLVGLLKALQQLVFDTPTIDAEGSRFGNEAFRTWHSLMEKKIAEITPEFTPRPALKEVNSYLAHSFGHRDRLDYGTGHELNFLLWLLCLDKIGVLGPEDDRAVVFRVFYSYILLMRQLQSTYWLEPAGSHGIWGLDDYQFLPFVFGAAQLDGHPSFRPICIIDNDLVRDNHREYLYLDAIHYINSIKTESLQWHSPMLNDIAGVPYWSKVASGMVKMYKAEVLGKLPVVQHFLFGTLLQFPNAQQVDEQRAREVAEARATLAENAERFGLPDGQVMAQILGPDGQVRQVPLRTPEETETGPDHYHDPDNICCYHRVPSVHAAAAASGGNDLSISDIIIPFD</sequence>
<dbReference type="Proteomes" id="UP000030693">
    <property type="component" value="Unassembled WGS sequence"/>
</dbReference>
<dbReference type="OMA" id="KNWYKVE"/>
<evidence type="ECO:0000256" key="1">
    <source>
        <dbReference type="ARBA" id="ARBA00000971"/>
    </source>
</evidence>
<feature type="region of interest" description="Disordered" evidence="8">
    <location>
        <begin position="1"/>
        <end position="20"/>
    </location>
</feature>
<gene>
    <name evidence="9" type="ORF">H696_00670</name>
</gene>
<dbReference type="Gene3D" id="1.20.120.1150">
    <property type="match status" value="1"/>
</dbReference>
<dbReference type="SUPFAM" id="SSF140984">
    <property type="entry name" value="PTPA-like"/>
    <property type="match status" value="1"/>
</dbReference>
<dbReference type="PANTHER" id="PTHR10012">
    <property type="entry name" value="SERINE/THREONINE-PROTEIN PHOSPHATASE 2A REGULATORY SUBUNIT B"/>
    <property type="match status" value="1"/>
</dbReference>
<dbReference type="FunFam" id="1.20.120.1150:FF:000002">
    <property type="entry name" value="Serine/threonine-protein phosphatase 2A activator"/>
    <property type="match status" value="1"/>
</dbReference>
<proteinExistence type="inferred from homology"/>
<comment type="subcellular location">
    <subcellularLocation>
        <location evidence="2 7">Cytoplasm</location>
    </subcellularLocation>
</comment>
<dbReference type="CDD" id="cd04087">
    <property type="entry name" value="PTPA"/>
    <property type="match status" value="1"/>
</dbReference>
<reference evidence="9" key="1">
    <citation type="submission" date="2013-04" db="EMBL/GenBank/DDBJ databases">
        <title>The Genome Sequence of Fonticula alba ATCC 38817.</title>
        <authorList>
            <consortium name="The Broad Institute Genomics Platform"/>
            <person name="Russ C."/>
            <person name="Cuomo C."/>
            <person name="Burger G."/>
            <person name="Gray M.W."/>
            <person name="Holland P.W.H."/>
            <person name="King N."/>
            <person name="Lang F.B.F."/>
            <person name="Roger A.J."/>
            <person name="Ruiz-Trillo I."/>
            <person name="Brown M."/>
            <person name="Walker B."/>
            <person name="Young S."/>
            <person name="Zeng Q."/>
            <person name="Gargeya S."/>
            <person name="Fitzgerald M."/>
            <person name="Haas B."/>
            <person name="Abouelleil A."/>
            <person name="Allen A.W."/>
            <person name="Alvarado L."/>
            <person name="Arachchi H.M."/>
            <person name="Berlin A.M."/>
            <person name="Chapman S.B."/>
            <person name="Gainer-Dewar J."/>
            <person name="Goldberg J."/>
            <person name="Griggs A."/>
            <person name="Gujja S."/>
            <person name="Hansen M."/>
            <person name="Howarth C."/>
            <person name="Imamovic A."/>
            <person name="Ireland A."/>
            <person name="Larimer J."/>
            <person name="McCowan C."/>
            <person name="Murphy C."/>
            <person name="Pearson M."/>
            <person name="Poon T.W."/>
            <person name="Priest M."/>
            <person name="Roberts A."/>
            <person name="Saif S."/>
            <person name="Shea T."/>
            <person name="Sisk P."/>
            <person name="Sykes S."/>
            <person name="Wortman J."/>
            <person name="Nusbaum C."/>
            <person name="Birren B."/>
        </authorList>
    </citation>
    <scope>NUCLEOTIDE SEQUENCE [LARGE SCALE GENOMIC DNA]</scope>
    <source>
        <strain evidence="9">ATCC 38817</strain>
    </source>
</reference>
<dbReference type="GO" id="GO:0005634">
    <property type="term" value="C:nucleus"/>
    <property type="evidence" value="ECO:0007669"/>
    <property type="project" value="TreeGrafter"/>
</dbReference>
<name>A0A058ZFJ2_FONAL</name>
<comment type="function">
    <text evidence="7">PPIases accelerate the folding of proteins. It catalyzes the cis-trans isomerization of proline imidic peptide bonds in oligopeptides.</text>
</comment>
<dbReference type="AlphaFoldDB" id="A0A058ZFJ2"/>
<evidence type="ECO:0000256" key="7">
    <source>
        <dbReference type="RuleBase" id="RU361210"/>
    </source>
</evidence>
<dbReference type="InterPro" id="IPR037218">
    <property type="entry name" value="PTPA_sf"/>
</dbReference>
<dbReference type="PANTHER" id="PTHR10012:SF0">
    <property type="entry name" value="SERINE_THREONINE-PROTEIN PHOSPHATASE 2A ACTIVATOR"/>
    <property type="match status" value="1"/>
</dbReference>
<dbReference type="GeneID" id="20525395"/>
<dbReference type="GO" id="GO:0008160">
    <property type="term" value="F:protein tyrosine phosphatase activator activity"/>
    <property type="evidence" value="ECO:0007669"/>
    <property type="project" value="TreeGrafter"/>
</dbReference>
<dbReference type="GO" id="GO:0000159">
    <property type="term" value="C:protein phosphatase type 2A complex"/>
    <property type="evidence" value="ECO:0007669"/>
    <property type="project" value="TreeGrafter"/>
</dbReference>
<dbReference type="STRING" id="691883.A0A058ZFJ2"/>
<dbReference type="EMBL" id="KB932201">
    <property type="protein sequence ID" value="KCV73124.1"/>
    <property type="molecule type" value="Genomic_DNA"/>
</dbReference>
<keyword evidence="5 7" id="KW-0697">Rotamase</keyword>
<accession>A0A058ZFJ2</accession>
<evidence type="ECO:0000256" key="5">
    <source>
        <dbReference type="ARBA" id="ARBA00023110"/>
    </source>
</evidence>
<organism evidence="9">
    <name type="scientific">Fonticula alba</name>
    <name type="common">Slime mold</name>
    <dbReference type="NCBI Taxonomy" id="691883"/>
    <lineage>
        <taxon>Eukaryota</taxon>
        <taxon>Rotosphaerida</taxon>
        <taxon>Fonticulaceae</taxon>
        <taxon>Fonticula</taxon>
    </lineage>
</organism>
<keyword evidence="4 7" id="KW-0963">Cytoplasm</keyword>